<reference evidence="2" key="1">
    <citation type="submission" date="2019-03" db="EMBL/GenBank/DDBJ databases">
        <title>WGS assembly of Setaria viridis.</title>
        <authorList>
            <person name="Huang P."/>
            <person name="Jenkins J."/>
            <person name="Grimwood J."/>
            <person name="Barry K."/>
            <person name="Healey A."/>
            <person name="Mamidi S."/>
            <person name="Sreedasyam A."/>
            <person name="Shu S."/>
            <person name="Feldman M."/>
            <person name="Wu J."/>
            <person name="Yu Y."/>
            <person name="Chen C."/>
            <person name="Johnson J."/>
            <person name="Rokhsar D."/>
            <person name="Baxter I."/>
            <person name="Schmutz J."/>
            <person name="Brutnell T."/>
            <person name="Kellogg E."/>
        </authorList>
    </citation>
    <scope>NUCLEOTIDE SEQUENCE [LARGE SCALE GENOMIC DNA]</scope>
</reference>
<feature type="signal peptide" evidence="1">
    <location>
        <begin position="1"/>
        <end position="16"/>
    </location>
</feature>
<evidence type="ECO:0000313" key="2">
    <source>
        <dbReference type="EMBL" id="TKW04990.1"/>
    </source>
</evidence>
<dbReference type="EMBL" id="CM016558">
    <property type="protein sequence ID" value="TKW04990.1"/>
    <property type="molecule type" value="Genomic_DNA"/>
</dbReference>
<feature type="chain" id="PRO_5020428892" description="Secreted protein" evidence="1">
    <location>
        <begin position="17"/>
        <end position="69"/>
    </location>
</feature>
<accession>A0A4U6TQG3</accession>
<dbReference type="AlphaFoldDB" id="A0A4U6TQG3"/>
<keyword evidence="1" id="KW-0732">Signal</keyword>
<name>A0A4U6TQG3_SETVI</name>
<gene>
    <name evidence="2" type="ORF">SEVIR_7G146603v2</name>
</gene>
<sequence length="69" mass="6892">MAAPAAQLSFSGAALAEILACCGAAEGDYDGILFSRAARPPATAPLPSFFNVVESPTVPTSRPPSTSPA</sequence>
<protein>
    <recommendedName>
        <fullName evidence="4">Secreted protein</fullName>
    </recommendedName>
</protein>
<keyword evidence="3" id="KW-1185">Reference proteome</keyword>
<evidence type="ECO:0000256" key="1">
    <source>
        <dbReference type="SAM" id="SignalP"/>
    </source>
</evidence>
<dbReference type="Gramene" id="TKW04990">
    <property type="protein sequence ID" value="TKW04990"/>
    <property type="gene ID" value="SEVIR_7G146603v2"/>
</dbReference>
<dbReference type="Proteomes" id="UP000298652">
    <property type="component" value="Chromosome 7"/>
</dbReference>
<organism evidence="2 3">
    <name type="scientific">Setaria viridis</name>
    <name type="common">Green bristlegrass</name>
    <name type="synonym">Setaria italica subsp. viridis</name>
    <dbReference type="NCBI Taxonomy" id="4556"/>
    <lineage>
        <taxon>Eukaryota</taxon>
        <taxon>Viridiplantae</taxon>
        <taxon>Streptophyta</taxon>
        <taxon>Embryophyta</taxon>
        <taxon>Tracheophyta</taxon>
        <taxon>Spermatophyta</taxon>
        <taxon>Magnoliopsida</taxon>
        <taxon>Liliopsida</taxon>
        <taxon>Poales</taxon>
        <taxon>Poaceae</taxon>
        <taxon>PACMAD clade</taxon>
        <taxon>Panicoideae</taxon>
        <taxon>Panicodae</taxon>
        <taxon>Paniceae</taxon>
        <taxon>Cenchrinae</taxon>
        <taxon>Setaria</taxon>
    </lineage>
</organism>
<proteinExistence type="predicted"/>
<evidence type="ECO:0000313" key="3">
    <source>
        <dbReference type="Proteomes" id="UP000298652"/>
    </source>
</evidence>
<evidence type="ECO:0008006" key="4">
    <source>
        <dbReference type="Google" id="ProtNLM"/>
    </source>
</evidence>